<reference evidence="2" key="1">
    <citation type="journal article" date="2019" name="Sci. Rep.">
        <title>Draft genome of Tanacetum cinerariifolium, the natural source of mosquito coil.</title>
        <authorList>
            <person name="Yamashiro T."/>
            <person name="Shiraishi A."/>
            <person name="Satake H."/>
            <person name="Nakayama K."/>
        </authorList>
    </citation>
    <scope>NUCLEOTIDE SEQUENCE</scope>
</reference>
<evidence type="ECO:0000313" key="2">
    <source>
        <dbReference type="EMBL" id="GEU66378.1"/>
    </source>
</evidence>
<accession>A0A6L2LXK5</accession>
<evidence type="ECO:0000256" key="1">
    <source>
        <dbReference type="SAM" id="MobiDB-lite"/>
    </source>
</evidence>
<feature type="compositionally biased region" description="Pro residues" evidence="1">
    <location>
        <begin position="193"/>
        <end position="205"/>
    </location>
</feature>
<feature type="region of interest" description="Disordered" evidence="1">
    <location>
        <begin position="13"/>
        <end position="48"/>
    </location>
</feature>
<feature type="region of interest" description="Disordered" evidence="1">
    <location>
        <begin position="193"/>
        <end position="224"/>
    </location>
</feature>
<feature type="compositionally biased region" description="Polar residues" evidence="1">
    <location>
        <begin position="208"/>
        <end position="224"/>
    </location>
</feature>
<comment type="caution">
    <text evidence="2">The sequence shown here is derived from an EMBL/GenBank/DDBJ whole genome shotgun (WGS) entry which is preliminary data.</text>
</comment>
<feature type="compositionally biased region" description="Acidic residues" evidence="1">
    <location>
        <begin position="27"/>
        <end position="37"/>
    </location>
</feature>
<protein>
    <submittedName>
        <fullName evidence="2">Uncharacterized protein</fullName>
    </submittedName>
</protein>
<dbReference type="EMBL" id="BKCJ010005372">
    <property type="protein sequence ID" value="GEU66378.1"/>
    <property type="molecule type" value="Genomic_DNA"/>
</dbReference>
<feature type="compositionally biased region" description="Basic and acidic residues" evidence="1">
    <location>
        <begin position="38"/>
        <end position="48"/>
    </location>
</feature>
<organism evidence="2">
    <name type="scientific">Tanacetum cinerariifolium</name>
    <name type="common">Dalmatian daisy</name>
    <name type="synonym">Chrysanthemum cinerariifolium</name>
    <dbReference type="NCBI Taxonomy" id="118510"/>
    <lineage>
        <taxon>Eukaryota</taxon>
        <taxon>Viridiplantae</taxon>
        <taxon>Streptophyta</taxon>
        <taxon>Embryophyta</taxon>
        <taxon>Tracheophyta</taxon>
        <taxon>Spermatophyta</taxon>
        <taxon>Magnoliopsida</taxon>
        <taxon>eudicotyledons</taxon>
        <taxon>Gunneridae</taxon>
        <taxon>Pentapetalae</taxon>
        <taxon>asterids</taxon>
        <taxon>campanulids</taxon>
        <taxon>Asterales</taxon>
        <taxon>Asteraceae</taxon>
        <taxon>Asteroideae</taxon>
        <taxon>Anthemideae</taxon>
        <taxon>Anthemidinae</taxon>
        <taxon>Tanacetum</taxon>
    </lineage>
</organism>
<name>A0A6L2LXK5_TANCI</name>
<dbReference type="AlphaFoldDB" id="A0A6L2LXK5"/>
<proteinExistence type="predicted"/>
<sequence length="224" mass="24672">MNTSQIQSMKLIRVNLSGLGSDHDEREENEEDDDEDETKITNKVEVSEDKEMDYTTNQLYDDVDIKLNEPVDTDKGFVQEKGTNAAMTNVHQGNENPEILQVIKDAHVTLSTVPQKTKVPVTNSSHSSDLAAKFLNFPDVPHTDAEIVSLLDVHVHHEVPSQQMPILLIVPVLVISDSSPVFSIIIPQSLPSFTPPPQESSPTPPLITESTNPQSSLPNSASIF</sequence>
<gene>
    <name evidence="2" type="ORF">Tci_038356</name>
</gene>